<evidence type="ECO:0000256" key="3">
    <source>
        <dbReference type="ARBA" id="ARBA00022833"/>
    </source>
</evidence>
<feature type="domain" description="FYVE-type" evidence="7">
    <location>
        <begin position="778"/>
        <end position="839"/>
    </location>
</feature>
<dbReference type="GO" id="GO:0043325">
    <property type="term" value="F:phosphatidylinositol-3,4-bisphosphate binding"/>
    <property type="evidence" value="ECO:0007669"/>
    <property type="project" value="TreeGrafter"/>
</dbReference>
<dbReference type="GO" id="GO:0003924">
    <property type="term" value="F:GTPase activity"/>
    <property type="evidence" value="ECO:0007669"/>
    <property type="project" value="InterPro"/>
</dbReference>
<evidence type="ECO:0000256" key="4">
    <source>
        <dbReference type="PROSITE-ProRule" id="PRU00024"/>
    </source>
</evidence>
<evidence type="ECO:0000256" key="1">
    <source>
        <dbReference type="ARBA" id="ARBA00022723"/>
    </source>
</evidence>
<evidence type="ECO:0000313" key="11">
    <source>
        <dbReference type="Proteomes" id="UP000663852"/>
    </source>
</evidence>
<dbReference type="GO" id="GO:0032266">
    <property type="term" value="F:phosphatidylinositol-3-phosphate binding"/>
    <property type="evidence" value="ECO:0007669"/>
    <property type="project" value="TreeGrafter"/>
</dbReference>
<accession>A0A813RHJ1</accession>
<proteinExistence type="predicted"/>
<dbReference type="PANTHER" id="PTHR46624:SF4">
    <property type="entry name" value="FYVE-TYPE DOMAIN-CONTAINING PROTEIN"/>
    <property type="match status" value="1"/>
</dbReference>
<dbReference type="Gene3D" id="3.30.40.10">
    <property type="entry name" value="Zinc/RING finger domain, C3HC4 (zinc finger)"/>
    <property type="match status" value="2"/>
</dbReference>
<evidence type="ECO:0000313" key="8">
    <source>
        <dbReference type="EMBL" id="CAF0784572.1"/>
    </source>
</evidence>
<keyword evidence="1" id="KW-0479">Metal-binding</keyword>
<dbReference type="InterPro" id="IPR027417">
    <property type="entry name" value="P-loop_NTPase"/>
</dbReference>
<dbReference type="SUPFAM" id="SSF52540">
    <property type="entry name" value="P-loop containing nucleoside triphosphate hydrolases"/>
    <property type="match status" value="1"/>
</dbReference>
<feature type="domain" description="B box-type" evidence="6">
    <location>
        <begin position="7"/>
        <end position="53"/>
    </location>
</feature>
<evidence type="ECO:0000256" key="2">
    <source>
        <dbReference type="ARBA" id="ARBA00022771"/>
    </source>
</evidence>
<keyword evidence="2 4" id="KW-0863">Zinc-finger</keyword>
<gene>
    <name evidence="8" type="ORF">EDS130_LOCUS4020</name>
    <name evidence="9" type="ORF">XAT740_LOCUS32140</name>
</gene>
<name>A0A813RHJ1_ADIRI</name>
<comment type="caution">
    <text evidence="8">The sequence shown here is derived from an EMBL/GenBank/DDBJ whole genome shotgun (WGS) entry which is preliminary data.</text>
</comment>
<dbReference type="GO" id="GO:0005545">
    <property type="term" value="F:1-phosphatidylinositol binding"/>
    <property type="evidence" value="ECO:0007669"/>
    <property type="project" value="TreeGrafter"/>
</dbReference>
<evidence type="ECO:0000256" key="5">
    <source>
        <dbReference type="SAM" id="MobiDB-lite"/>
    </source>
</evidence>
<reference evidence="8" key="1">
    <citation type="submission" date="2021-02" db="EMBL/GenBank/DDBJ databases">
        <authorList>
            <person name="Nowell W R."/>
        </authorList>
    </citation>
    <scope>NUCLEOTIDE SEQUENCE</scope>
</reference>
<dbReference type="GO" id="GO:0005547">
    <property type="term" value="F:phosphatidylinositol-3,4,5-trisphosphate binding"/>
    <property type="evidence" value="ECO:0007669"/>
    <property type="project" value="TreeGrafter"/>
</dbReference>
<organism evidence="8 11">
    <name type="scientific">Adineta ricciae</name>
    <name type="common">Rotifer</name>
    <dbReference type="NCBI Taxonomy" id="249248"/>
    <lineage>
        <taxon>Eukaryota</taxon>
        <taxon>Metazoa</taxon>
        <taxon>Spiralia</taxon>
        <taxon>Gnathifera</taxon>
        <taxon>Rotifera</taxon>
        <taxon>Eurotatoria</taxon>
        <taxon>Bdelloidea</taxon>
        <taxon>Adinetida</taxon>
        <taxon>Adinetidae</taxon>
        <taxon>Adineta</taxon>
    </lineage>
</organism>
<dbReference type="InterPro" id="IPR000306">
    <property type="entry name" value="Znf_FYVE"/>
</dbReference>
<dbReference type="InterPro" id="IPR011011">
    <property type="entry name" value="Znf_FYVE_PHD"/>
</dbReference>
<dbReference type="EMBL" id="CAJNOJ010000010">
    <property type="protein sequence ID" value="CAF0784572.1"/>
    <property type="molecule type" value="Genomic_DNA"/>
</dbReference>
<dbReference type="InterPro" id="IPR015894">
    <property type="entry name" value="Guanylate-bd_N"/>
</dbReference>
<dbReference type="GO" id="GO:0005525">
    <property type="term" value="F:GTP binding"/>
    <property type="evidence" value="ECO:0007669"/>
    <property type="project" value="InterPro"/>
</dbReference>
<dbReference type="AlphaFoldDB" id="A0A813RHJ1"/>
<dbReference type="InterPro" id="IPR017455">
    <property type="entry name" value="Znf_FYVE-rel"/>
</dbReference>
<evidence type="ECO:0000313" key="10">
    <source>
        <dbReference type="Proteomes" id="UP000663828"/>
    </source>
</evidence>
<evidence type="ECO:0000259" key="6">
    <source>
        <dbReference type="PROSITE" id="PS50119"/>
    </source>
</evidence>
<dbReference type="Pfam" id="PF02263">
    <property type="entry name" value="GBP"/>
    <property type="match status" value="1"/>
</dbReference>
<dbReference type="Gene3D" id="3.40.50.300">
    <property type="entry name" value="P-loop containing nucleotide triphosphate hydrolases"/>
    <property type="match status" value="1"/>
</dbReference>
<dbReference type="Proteomes" id="UP000663852">
    <property type="component" value="Unassembled WGS sequence"/>
</dbReference>
<evidence type="ECO:0000259" key="7">
    <source>
        <dbReference type="PROSITE" id="PS50178"/>
    </source>
</evidence>
<keyword evidence="10" id="KW-1185">Reference proteome</keyword>
<feature type="region of interest" description="Disordered" evidence="5">
    <location>
        <begin position="166"/>
        <end position="195"/>
    </location>
</feature>
<dbReference type="Pfam" id="PF01363">
    <property type="entry name" value="FYVE"/>
    <property type="match status" value="2"/>
</dbReference>
<protein>
    <recommendedName>
        <fullName evidence="12">Zinc finger FYVE domain-containing protein 1</fullName>
    </recommendedName>
</protein>
<evidence type="ECO:0000313" key="9">
    <source>
        <dbReference type="EMBL" id="CAF1363389.1"/>
    </source>
</evidence>
<dbReference type="PROSITE" id="PS50119">
    <property type="entry name" value="ZF_BBOX"/>
    <property type="match status" value="2"/>
</dbReference>
<dbReference type="SMART" id="SM00064">
    <property type="entry name" value="FYVE"/>
    <property type="match status" value="2"/>
</dbReference>
<dbReference type="GO" id="GO:0005811">
    <property type="term" value="C:lipid droplet"/>
    <property type="evidence" value="ECO:0007669"/>
    <property type="project" value="TreeGrafter"/>
</dbReference>
<dbReference type="OrthoDB" id="68108at2759"/>
<dbReference type="PANTHER" id="PTHR46624">
    <property type="entry name" value="AGAP002036-PA"/>
    <property type="match status" value="1"/>
</dbReference>
<dbReference type="InterPro" id="IPR042427">
    <property type="entry name" value="ZFYV1"/>
</dbReference>
<dbReference type="PROSITE" id="PS50178">
    <property type="entry name" value="ZF_FYVE"/>
    <property type="match status" value="2"/>
</dbReference>
<dbReference type="GO" id="GO:0140042">
    <property type="term" value="P:lipid droplet formation"/>
    <property type="evidence" value="ECO:0007669"/>
    <property type="project" value="TreeGrafter"/>
</dbReference>
<feature type="domain" description="B box-type" evidence="6">
    <location>
        <begin position="56"/>
        <end position="102"/>
    </location>
</feature>
<sequence length="840" mass="95812">MTSFICKTRRACNLDTSSEATVYCAQCDSLQCALCEQLVHGDFNDEEHERLNLTQIDGEYCSIDEQHSAIFYCTTCKVSFCHSCHETQHDKSDGRVHKLQKFRQIPVSTTHKTITQHLHNMEGGHSSDEISLKNNRNSNSSAPLLGDIQLMSSILQQPIVSPLHQIQTQMNKQTSNRDKHTQANTEQSTKPEPDMNDTLFLVDAHEHLTINNEDEFVRLLNAPSKDLPVKCVSIIGNTGDGKSFTLNQVFFNGQEKFPTLSTAESCTMGVWAALDENHRTLVFDTEGRLGLSQNDNIRNRLLLKILCISDILIFRTRAPKLPNDMFQFLSDASNAFLKYFRKELENVMRSCKVDGPISTVGPTLIVFHETQHTEVLRDHFQCQKTAVEQLKERFEKMKLSYDAYNSIEYVGIQTLGGKQTDFSELKAAITSVLENNKIRSPRRLSTVFKSLKALNEKFNHAVPPEMPSVLPDDFFTCCTKCLSCGAKCTLTAKHQQENIPHQCPEQCFYDKELDNEILKCLQCHRNGHDTVVHGKLTAANDTLVQGIIKYMWSGFVIECPKHGEIYRSRQFWYGNNEPKDKTHTEVTHVWPGDSNSRRTSDVTPRKLVELLRSAGSCLLAPKKMLTEMVTDQIAPTYWASNKDVHECSSCKLQFGLEYSKHHCRACGYIFCDTCTTHRAIVPLLETTTPERVCDQCFRKLQSQTLSSIFQTNDANSQRMNSLDYEISDNDNTINPTSYSIPMSRRFLELVTNNAAPVVYDYPIEVIKEHTRPSYWRPDSECHNCFICKHSFNNTTHRLHHCRKCGEGVCDKCSPNKRAVPERDWMTPERVCKTCDQMIDD</sequence>
<keyword evidence="3" id="KW-0862">Zinc</keyword>
<evidence type="ECO:0008006" key="12">
    <source>
        <dbReference type="Google" id="ProtNLM"/>
    </source>
</evidence>
<dbReference type="InterPro" id="IPR013083">
    <property type="entry name" value="Znf_RING/FYVE/PHD"/>
</dbReference>
<dbReference type="EMBL" id="CAJNOR010002975">
    <property type="protein sequence ID" value="CAF1363389.1"/>
    <property type="molecule type" value="Genomic_DNA"/>
</dbReference>
<dbReference type="GO" id="GO:0008270">
    <property type="term" value="F:zinc ion binding"/>
    <property type="evidence" value="ECO:0007669"/>
    <property type="project" value="UniProtKB-KW"/>
</dbReference>
<dbReference type="SUPFAM" id="SSF57903">
    <property type="entry name" value="FYVE/PHD zinc finger"/>
    <property type="match status" value="2"/>
</dbReference>
<feature type="domain" description="FYVE-type" evidence="7">
    <location>
        <begin position="641"/>
        <end position="701"/>
    </location>
</feature>
<dbReference type="InterPro" id="IPR000315">
    <property type="entry name" value="Znf_B-box"/>
</dbReference>
<dbReference type="Proteomes" id="UP000663828">
    <property type="component" value="Unassembled WGS sequence"/>
</dbReference>